<keyword evidence="4 8" id="KW-0479">Metal-binding</keyword>
<evidence type="ECO:0000256" key="5">
    <source>
        <dbReference type="ARBA" id="ARBA00022801"/>
    </source>
</evidence>
<dbReference type="Proteomes" id="UP000306441">
    <property type="component" value="Unassembled WGS sequence"/>
</dbReference>
<sequence>MTLYLLDTNAVSNLADEPAGPIARHIGKVGPENVATSIIVNGEIEFGLELKQSKRLRAQMEQVFSVLPILPFEYPADRHYGALRAELKRRGRPIGPNDLLIAAHALALDATLVTANVGEFSRVPGLKIENWLRSQP</sequence>
<protein>
    <recommendedName>
        <fullName evidence="8">Ribonuclease VapC</fullName>
        <shortName evidence="8">RNase VapC</shortName>
        <ecNumber evidence="8">3.1.-.-</ecNumber>
    </recommendedName>
    <alternativeName>
        <fullName evidence="8">Toxin VapC</fullName>
    </alternativeName>
</protein>
<dbReference type="HAMAP" id="MF_00265">
    <property type="entry name" value="VapC_Nob1"/>
    <property type="match status" value="1"/>
</dbReference>
<keyword evidence="5 8" id="KW-0378">Hydrolase</keyword>
<dbReference type="InterPro" id="IPR022907">
    <property type="entry name" value="VapC_family"/>
</dbReference>
<evidence type="ECO:0000256" key="2">
    <source>
        <dbReference type="ARBA" id="ARBA00022649"/>
    </source>
</evidence>
<evidence type="ECO:0000256" key="1">
    <source>
        <dbReference type="ARBA" id="ARBA00001946"/>
    </source>
</evidence>
<feature type="binding site" evidence="8">
    <location>
        <position position="7"/>
    </location>
    <ligand>
        <name>Mg(2+)</name>
        <dbReference type="ChEBI" id="CHEBI:18420"/>
    </ligand>
</feature>
<keyword evidence="2 8" id="KW-1277">Toxin-antitoxin system</keyword>
<keyword evidence="3 8" id="KW-0540">Nuclease</keyword>
<evidence type="ECO:0000256" key="3">
    <source>
        <dbReference type="ARBA" id="ARBA00022722"/>
    </source>
</evidence>
<dbReference type="InterPro" id="IPR050556">
    <property type="entry name" value="Type_II_TA_system_RNase"/>
</dbReference>
<feature type="binding site" evidence="8">
    <location>
        <position position="98"/>
    </location>
    <ligand>
        <name>Mg(2+)</name>
        <dbReference type="ChEBI" id="CHEBI:18420"/>
    </ligand>
</feature>
<evidence type="ECO:0000259" key="9">
    <source>
        <dbReference type="Pfam" id="PF01850"/>
    </source>
</evidence>
<feature type="domain" description="PIN" evidence="9">
    <location>
        <begin position="4"/>
        <end position="125"/>
    </location>
</feature>
<dbReference type="InterPro" id="IPR029060">
    <property type="entry name" value="PIN-like_dom_sf"/>
</dbReference>
<gene>
    <name evidence="8" type="primary">vapC</name>
    <name evidence="10" type="ORF">E6C48_09300</name>
</gene>
<accession>A0ABY2Q9A9</accession>
<comment type="similarity">
    <text evidence="7 8">Belongs to the PINc/VapC protein family.</text>
</comment>
<keyword evidence="11" id="KW-1185">Reference proteome</keyword>
<evidence type="ECO:0000256" key="4">
    <source>
        <dbReference type="ARBA" id="ARBA00022723"/>
    </source>
</evidence>
<dbReference type="PANTHER" id="PTHR33653">
    <property type="entry name" value="RIBONUCLEASE VAPC2"/>
    <property type="match status" value="1"/>
</dbReference>
<organism evidence="10 11">
    <name type="scientific">Ollibium composti</name>
    <dbReference type="NCBI Taxonomy" id="2675109"/>
    <lineage>
        <taxon>Bacteria</taxon>
        <taxon>Pseudomonadati</taxon>
        <taxon>Pseudomonadota</taxon>
        <taxon>Alphaproteobacteria</taxon>
        <taxon>Hyphomicrobiales</taxon>
        <taxon>Phyllobacteriaceae</taxon>
        <taxon>Ollibium</taxon>
    </lineage>
</organism>
<evidence type="ECO:0000256" key="6">
    <source>
        <dbReference type="ARBA" id="ARBA00022842"/>
    </source>
</evidence>
<dbReference type="EMBL" id="SSNY01000004">
    <property type="protein sequence ID" value="THF57929.1"/>
    <property type="molecule type" value="Genomic_DNA"/>
</dbReference>
<comment type="caution">
    <text evidence="10">The sequence shown here is derived from an EMBL/GenBank/DDBJ whole genome shotgun (WGS) entry which is preliminary data.</text>
</comment>
<dbReference type="PANTHER" id="PTHR33653:SF1">
    <property type="entry name" value="RIBONUCLEASE VAPC2"/>
    <property type="match status" value="1"/>
</dbReference>
<keyword evidence="8" id="KW-0800">Toxin</keyword>
<proteinExistence type="inferred from homology"/>
<dbReference type="Pfam" id="PF01850">
    <property type="entry name" value="PIN"/>
    <property type="match status" value="1"/>
</dbReference>
<name>A0ABY2Q9A9_9HYPH</name>
<dbReference type="EC" id="3.1.-.-" evidence="8"/>
<keyword evidence="6 8" id="KW-0460">Magnesium</keyword>
<comment type="cofactor">
    <cofactor evidence="1 8">
        <name>Mg(2+)</name>
        <dbReference type="ChEBI" id="CHEBI:18420"/>
    </cofactor>
</comment>
<comment type="function">
    <text evidence="8">Toxic component of a toxin-antitoxin (TA) system. An RNase.</text>
</comment>
<evidence type="ECO:0000256" key="7">
    <source>
        <dbReference type="ARBA" id="ARBA00038093"/>
    </source>
</evidence>
<dbReference type="RefSeq" id="WP_136356385.1">
    <property type="nucleotide sequence ID" value="NZ_SSNY01000004.1"/>
</dbReference>
<evidence type="ECO:0000313" key="10">
    <source>
        <dbReference type="EMBL" id="THF57929.1"/>
    </source>
</evidence>
<dbReference type="SUPFAM" id="SSF88723">
    <property type="entry name" value="PIN domain-like"/>
    <property type="match status" value="1"/>
</dbReference>
<evidence type="ECO:0000256" key="8">
    <source>
        <dbReference type="HAMAP-Rule" id="MF_00265"/>
    </source>
</evidence>
<dbReference type="InterPro" id="IPR002716">
    <property type="entry name" value="PIN_dom"/>
</dbReference>
<reference evidence="10 11" key="1">
    <citation type="submission" date="2019-04" db="EMBL/GenBank/DDBJ databases">
        <title>Mesorhizobium composti sp. nov., isolated from compost.</title>
        <authorList>
            <person name="Lin S.-Y."/>
            <person name="Hameed A."/>
            <person name="Hsieh Y.-T."/>
            <person name="Young C.-C."/>
        </authorList>
    </citation>
    <scope>NUCLEOTIDE SEQUENCE [LARGE SCALE GENOMIC DNA]</scope>
    <source>
        <strain evidence="10 11">CC-YTH430</strain>
    </source>
</reference>
<dbReference type="Gene3D" id="3.40.50.1010">
    <property type="entry name" value="5'-nuclease"/>
    <property type="match status" value="1"/>
</dbReference>
<evidence type="ECO:0000313" key="11">
    <source>
        <dbReference type="Proteomes" id="UP000306441"/>
    </source>
</evidence>